<feature type="region of interest" description="Disordered" evidence="6">
    <location>
        <begin position="712"/>
        <end position="776"/>
    </location>
</feature>
<dbReference type="RefSeq" id="WP_266281741.1">
    <property type="nucleotide sequence ID" value="NZ_JAPKNF010000001.1"/>
</dbReference>
<evidence type="ECO:0000256" key="3">
    <source>
        <dbReference type="ARBA" id="ARBA00022692"/>
    </source>
</evidence>
<feature type="transmembrane region" description="Helical" evidence="7">
    <location>
        <begin position="55"/>
        <end position="73"/>
    </location>
</feature>
<keyword evidence="2" id="KW-1003">Cell membrane</keyword>
<feature type="transmembrane region" description="Helical" evidence="7">
    <location>
        <begin position="335"/>
        <end position="350"/>
    </location>
</feature>
<protein>
    <submittedName>
        <fullName evidence="10">Competence protein ComEC</fullName>
    </submittedName>
</protein>
<evidence type="ECO:0000256" key="7">
    <source>
        <dbReference type="SAM" id="Phobius"/>
    </source>
</evidence>
<evidence type="ECO:0000259" key="9">
    <source>
        <dbReference type="Pfam" id="PF13567"/>
    </source>
</evidence>
<feature type="transmembrane region" description="Helical" evidence="7">
    <location>
        <begin position="538"/>
        <end position="558"/>
    </location>
</feature>
<organism evidence="10 11">
    <name type="scientific">Kaistia geumhonensis</name>
    <dbReference type="NCBI Taxonomy" id="410839"/>
    <lineage>
        <taxon>Bacteria</taxon>
        <taxon>Pseudomonadati</taxon>
        <taxon>Pseudomonadota</taxon>
        <taxon>Alphaproteobacteria</taxon>
        <taxon>Hyphomicrobiales</taxon>
        <taxon>Kaistiaceae</taxon>
        <taxon>Kaistia</taxon>
    </lineage>
</organism>
<dbReference type="NCBIfam" id="TIGR00360">
    <property type="entry name" value="ComEC_N-term"/>
    <property type="match status" value="1"/>
</dbReference>
<evidence type="ECO:0000313" key="10">
    <source>
        <dbReference type="EMBL" id="MDQ0514823.1"/>
    </source>
</evidence>
<evidence type="ECO:0000256" key="2">
    <source>
        <dbReference type="ARBA" id="ARBA00022475"/>
    </source>
</evidence>
<evidence type="ECO:0000256" key="4">
    <source>
        <dbReference type="ARBA" id="ARBA00022989"/>
    </source>
</evidence>
<feature type="compositionally biased region" description="Acidic residues" evidence="6">
    <location>
        <begin position="736"/>
        <end position="749"/>
    </location>
</feature>
<feature type="transmembrane region" description="Helical" evidence="7">
    <location>
        <begin position="511"/>
        <end position="532"/>
    </location>
</feature>
<feature type="transmembrane region" description="Helical" evidence="7">
    <location>
        <begin position="477"/>
        <end position="504"/>
    </location>
</feature>
<feature type="domain" description="DUF4131" evidence="9">
    <location>
        <begin position="79"/>
        <end position="229"/>
    </location>
</feature>
<dbReference type="InterPro" id="IPR052159">
    <property type="entry name" value="Competence_DNA_uptake"/>
</dbReference>
<dbReference type="Proteomes" id="UP001223743">
    <property type="component" value="Unassembled WGS sequence"/>
</dbReference>
<feature type="compositionally biased region" description="Low complexity" evidence="6">
    <location>
        <begin position="764"/>
        <end position="775"/>
    </location>
</feature>
<dbReference type="EMBL" id="JAUSWJ010000001">
    <property type="protein sequence ID" value="MDQ0514823.1"/>
    <property type="molecule type" value="Genomic_DNA"/>
</dbReference>
<gene>
    <name evidence="10" type="ORF">QO015_000436</name>
</gene>
<dbReference type="PANTHER" id="PTHR30619:SF1">
    <property type="entry name" value="RECOMBINATION PROTEIN 2"/>
    <property type="match status" value="1"/>
</dbReference>
<dbReference type="InterPro" id="IPR025405">
    <property type="entry name" value="DUF4131"/>
</dbReference>
<accession>A0ABU0M1K2</accession>
<name>A0ABU0M1K2_9HYPH</name>
<proteinExistence type="predicted"/>
<evidence type="ECO:0000313" key="11">
    <source>
        <dbReference type="Proteomes" id="UP001223743"/>
    </source>
</evidence>
<dbReference type="PANTHER" id="PTHR30619">
    <property type="entry name" value="DNA INTERNALIZATION/COMPETENCE PROTEIN COMEC/REC2"/>
    <property type="match status" value="1"/>
</dbReference>
<keyword evidence="11" id="KW-1185">Reference proteome</keyword>
<evidence type="ECO:0000259" key="8">
    <source>
        <dbReference type="Pfam" id="PF03772"/>
    </source>
</evidence>
<comment type="caution">
    <text evidence="10">The sequence shown here is derived from an EMBL/GenBank/DDBJ whole genome shotgun (WGS) entry which is preliminary data.</text>
</comment>
<feature type="transmembrane region" description="Helical" evidence="7">
    <location>
        <begin position="302"/>
        <end position="323"/>
    </location>
</feature>
<evidence type="ECO:0000256" key="6">
    <source>
        <dbReference type="SAM" id="MobiDB-lite"/>
    </source>
</evidence>
<keyword evidence="3 7" id="KW-0812">Transmembrane</keyword>
<comment type="subcellular location">
    <subcellularLocation>
        <location evidence="1">Cell membrane</location>
        <topology evidence="1">Multi-pass membrane protein</topology>
    </subcellularLocation>
</comment>
<keyword evidence="5 7" id="KW-0472">Membrane</keyword>
<dbReference type="InterPro" id="IPR004477">
    <property type="entry name" value="ComEC_N"/>
</dbReference>
<feature type="transmembrane region" description="Helical" evidence="7">
    <location>
        <begin position="401"/>
        <end position="421"/>
    </location>
</feature>
<feature type="domain" description="ComEC/Rec2-related protein" evidence="8">
    <location>
        <begin position="273"/>
        <end position="562"/>
    </location>
</feature>
<feature type="transmembrane region" description="Helical" evidence="7">
    <location>
        <begin position="79"/>
        <end position="96"/>
    </location>
</feature>
<reference evidence="10 11" key="1">
    <citation type="submission" date="2023-07" db="EMBL/GenBank/DDBJ databases">
        <title>Genomic Encyclopedia of Type Strains, Phase IV (KMG-IV): sequencing the most valuable type-strain genomes for metagenomic binning, comparative biology and taxonomic classification.</title>
        <authorList>
            <person name="Goeker M."/>
        </authorList>
    </citation>
    <scope>NUCLEOTIDE SEQUENCE [LARGE SCALE GENOMIC DNA]</scope>
    <source>
        <strain evidence="10 11">B1-1</strain>
    </source>
</reference>
<keyword evidence="4 7" id="KW-1133">Transmembrane helix</keyword>
<feature type="transmembrane region" description="Helical" evidence="7">
    <location>
        <begin position="442"/>
        <end position="465"/>
    </location>
</feature>
<feature type="transmembrane region" description="Helical" evidence="7">
    <location>
        <begin position="565"/>
        <end position="582"/>
    </location>
</feature>
<evidence type="ECO:0000256" key="1">
    <source>
        <dbReference type="ARBA" id="ARBA00004651"/>
    </source>
</evidence>
<dbReference type="Pfam" id="PF03772">
    <property type="entry name" value="Competence"/>
    <property type="match status" value="1"/>
</dbReference>
<feature type="region of interest" description="Disordered" evidence="6">
    <location>
        <begin position="1"/>
        <end position="23"/>
    </location>
</feature>
<sequence>MSASAPELVGEPGAEQPAAPHFPPAGPRGRLGFAADRWLLAMGASLEREMEAARGLPWLAVAFAGGALLYFSLPSEPSAPALALVALALAAAAWRVRAGRAPLFRLLLVATMIAGGAALTKLRTDLVATPMIERSVTATVTGFVEAVEARRGGARLTVRVVSIEGARLARQPERVTVVLRGKAPEVGEGIAVLARLRPPSGPAMPGGYDFARKAYYAGIGATGFAYGKPKLVELGPPPLAIRLAMPLESLREAIRARILAALPGDTGRIATALVIGDAGGISAKAEDDLRQSGLAHVLSVSGLHMVLVAGASFWAIRALLALFPGLALRHPIKKWAAVGALGLTFFYLLISGLDVAAQRSFAMTAVVFTAILLDRRAISMRNVALAAVAVLLLAPESVLDAGFQMSFAATIALVAGFELLARRRRRARLGGETSLVGTLLRWTLALVGGLTLTSLLGGLGTTPFALYHFQRMAPLSIVANVLAMPLIDFLVMPMALVGVLLMPLGLDQPMLALMGVGIDGMLAVADVVSRWSEGTGGMAMPPAAALLIFLVGFLWAALWGERWRWIGVVPMLAGIGLALFPARPDLIIAADGRSAAIRGADGHYAILAPKVPSFEAGIWLRADGDARGVKDKTLTAGVRCDSLGCIGRLADGRLVALSLDRGAFAEDCRRAGLVVTPLHAPAACRTVTAVVDREMLRRDGALALTLNERGIPSAAPTAAGSEPPEQGRSHAVWSEADGDPAEASVDGEGELAVSETVLSGGGPSTPTASPASGPSRLDALAAVETSYPALRRAFMPPGPGD</sequence>
<evidence type="ECO:0000256" key="5">
    <source>
        <dbReference type="ARBA" id="ARBA00023136"/>
    </source>
</evidence>
<dbReference type="Pfam" id="PF13567">
    <property type="entry name" value="DUF4131"/>
    <property type="match status" value="1"/>
</dbReference>
<feature type="transmembrane region" description="Helical" evidence="7">
    <location>
        <begin position="378"/>
        <end position="395"/>
    </location>
</feature>